<comment type="similarity">
    <text evidence="1">Belongs to the sulfatase family.</text>
</comment>
<evidence type="ECO:0000313" key="5">
    <source>
        <dbReference type="Proteomes" id="UP000604083"/>
    </source>
</evidence>
<evidence type="ECO:0000313" key="4">
    <source>
        <dbReference type="EMBL" id="MBK1833016.1"/>
    </source>
</evidence>
<gene>
    <name evidence="4" type="ORF">JIN78_02990</name>
</gene>
<dbReference type="Proteomes" id="UP000604083">
    <property type="component" value="Unassembled WGS sequence"/>
</dbReference>
<dbReference type="Pfam" id="PF00884">
    <property type="entry name" value="Sulfatase"/>
    <property type="match status" value="1"/>
</dbReference>
<dbReference type="PANTHER" id="PTHR43751">
    <property type="entry name" value="SULFATASE"/>
    <property type="match status" value="1"/>
</dbReference>
<dbReference type="GO" id="GO:0016787">
    <property type="term" value="F:hydrolase activity"/>
    <property type="evidence" value="ECO:0007669"/>
    <property type="project" value="UniProtKB-KW"/>
</dbReference>
<evidence type="ECO:0000259" key="3">
    <source>
        <dbReference type="Pfam" id="PF00884"/>
    </source>
</evidence>
<evidence type="ECO:0000256" key="1">
    <source>
        <dbReference type="ARBA" id="ARBA00008779"/>
    </source>
</evidence>
<accession>A0A934RR53</accession>
<dbReference type="PROSITE" id="PS00523">
    <property type="entry name" value="SULFATASE_1"/>
    <property type="match status" value="1"/>
</dbReference>
<dbReference type="SUPFAM" id="SSF53649">
    <property type="entry name" value="Alkaline phosphatase-like"/>
    <property type="match status" value="1"/>
</dbReference>
<dbReference type="AlphaFoldDB" id="A0A934RR53"/>
<protein>
    <submittedName>
        <fullName evidence="4">Sulfatase-like hydrolase/transferase</fullName>
    </submittedName>
</protein>
<organism evidence="4 5">
    <name type="scientific">Roseibacillus ishigakijimensis</name>
    <dbReference type="NCBI Taxonomy" id="454146"/>
    <lineage>
        <taxon>Bacteria</taxon>
        <taxon>Pseudomonadati</taxon>
        <taxon>Verrucomicrobiota</taxon>
        <taxon>Verrucomicrobiia</taxon>
        <taxon>Verrucomicrobiales</taxon>
        <taxon>Verrucomicrobiaceae</taxon>
        <taxon>Roseibacillus</taxon>
    </lineage>
</organism>
<dbReference type="InterPro" id="IPR017850">
    <property type="entry name" value="Alkaline_phosphatase_core_sf"/>
</dbReference>
<keyword evidence="5" id="KW-1185">Reference proteome</keyword>
<name>A0A934RR53_9BACT</name>
<proteinExistence type="inferred from homology"/>
<evidence type="ECO:0000256" key="2">
    <source>
        <dbReference type="ARBA" id="ARBA00022801"/>
    </source>
</evidence>
<feature type="domain" description="Sulfatase N-terminal" evidence="3">
    <location>
        <begin position="32"/>
        <end position="415"/>
    </location>
</feature>
<dbReference type="PANTHER" id="PTHR43751:SF3">
    <property type="entry name" value="SULFATASE N-TERMINAL DOMAIN-CONTAINING PROTEIN"/>
    <property type="match status" value="1"/>
</dbReference>
<dbReference type="Gene3D" id="3.40.720.10">
    <property type="entry name" value="Alkaline Phosphatase, subunit A"/>
    <property type="match status" value="1"/>
</dbReference>
<keyword evidence="2 4" id="KW-0378">Hydrolase</keyword>
<dbReference type="InterPro" id="IPR000917">
    <property type="entry name" value="Sulfatase_N"/>
</dbReference>
<dbReference type="InterPro" id="IPR052701">
    <property type="entry name" value="GAG_Ulvan_Degrading_Sulfatases"/>
</dbReference>
<dbReference type="EMBL" id="JAENIO010000005">
    <property type="protein sequence ID" value="MBK1833016.1"/>
    <property type="molecule type" value="Genomic_DNA"/>
</dbReference>
<sequence>MAVLNGSTSRWFSFVPLFCGAFASLPLAAKPPHIVYILCDDLGYGDVGVFHQNERAARKDRSVPYFETPALDQLAGEGRMLTRHYCSAPVCAPSRASFLTGLTQGHATVRDNQFDKALPDTWTVGSVLQEAGYATAAIGKWGLQGKRPEDSQEADWESYPTRRGFDFFFGYVRHRDGHQHYPKEKAKEVWENGREISEELDLCYTTDLFAARAKKWIVDHVSENQEQPFFLFLSYDTPHAVLDNPPCPFPEGAGLEGGLQWTGQPGKMINTARGGQDSYLHPAVAEATWDHDNNAETAEQPWPNVQKRYANLVRRIDQATGDVVQLIDDLGLQEETLIIFSSDNGPSRESYLRETFDPTFFQGYGRMTGIKRDTWEGGLREPTIVRWPGKIPAGEPMRTPSGQWDWLATFAEAADLPAPAFSDGASLLPALLAASQPEGAHPAPYMEYLNRGKTPGYPDFPEEKRQRRRGQMQVVFVDGYKGIRYDVSSAQDDFEIYDVEEDPGERKNLAATALGEELQPRMKAAALRQRRPNASAKRPYDGAPIPALAAAPSGEPGLTCSWFAGDWPWLPDFRKMSPAGSRRLSEPSLPEKALAADGLLLQGYFRVEEEGVYHFRASGGSESMLFVHECRVLASGVTSGEEAITLGVGWHPIRVLVRDPREGEPLALQVKAPGGDFTGLETFSLRAAE</sequence>
<comment type="caution">
    <text evidence="4">The sequence shown here is derived from an EMBL/GenBank/DDBJ whole genome shotgun (WGS) entry which is preliminary data.</text>
</comment>
<reference evidence="4" key="1">
    <citation type="submission" date="2021-01" db="EMBL/GenBank/DDBJ databases">
        <title>Modified the classification status of verrucomicrobia.</title>
        <authorList>
            <person name="Feng X."/>
        </authorList>
    </citation>
    <scope>NUCLEOTIDE SEQUENCE</scope>
    <source>
        <strain evidence="4">KCTC 12986</strain>
    </source>
</reference>
<dbReference type="RefSeq" id="WP_377173775.1">
    <property type="nucleotide sequence ID" value="NZ_JBHUJA010000004.1"/>
</dbReference>
<dbReference type="InterPro" id="IPR024607">
    <property type="entry name" value="Sulfatase_CS"/>
</dbReference>